<dbReference type="InterPro" id="IPR002789">
    <property type="entry name" value="HerA_central"/>
</dbReference>
<evidence type="ECO:0000313" key="2">
    <source>
        <dbReference type="EMBL" id="AFM40466.1"/>
    </source>
</evidence>
<dbReference type="HOGENOM" id="CLU_425622_0_0_9"/>
<gene>
    <name evidence="2" type="ordered locus">Desaci_1449</name>
</gene>
<dbReference type="InterPro" id="IPR051162">
    <property type="entry name" value="T4SS_component"/>
</dbReference>
<dbReference type="KEGG" id="dai:Desaci_1449"/>
<dbReference type="InterPro" id="IPR027417">
    <property type="entry name" value="P-loop_NTPase"/>
</dbReference>
<keyword evidence="3" id="KW-1185">Reference proteome</keyword>
<dbReference type="Pfam" id="PF01935">
    <property type="entry name" value="DUF87"/>
    <property type="match status" value="1"/>
</dbReference>
<name>I4D3U2_DESAJ</name>
<evidence type="ECO:0000259" key="1">
    <source>
        <dbReference type="Pfam" id="PF01935"/>
    </source>
</evidence>
<dbReference type="Gene3D" id="3.40.50.300">
    <property type="entry name" value="P-loop containing nucleotide triphosphate hydrolases"/>
    <property type="match status" value="2"/>
</dbReference>
<sequence>MSWDFTKLAQKIPLPKELQEHLFRFLPIPVNPYVPVKDGFDAQGLRDAAGLAQESDESLSTMYLRLGKGPNTVYTSTLLIKRFPQNLNFGHFRNLAFGNRDAGGVPSIHSVRYTVEIHPIVKSLASKANEHKLNRLRHDIEDATSRHQIPDSELVKAYESLKRIINEVEYTDNLPFEIWVYITAWAPTVQALRKTIKEIKDQLAEDKTKVNSLSFEQLQGFQAGLSLGLTPEELYKEYPGRFVTSDPLTCLTPFVNGSISDGTGIDFGNSTRNNSRILIDLIKGQGGKNIAILGTTGSGKSAAQKALGQSLMEHGFRVIYLDFNGEFYVWCLNNGGAYLDQRTQTGTYIEPMMIYPQVSELDSNPIDTMIARVMRTISILADTEEEYFLVPCDQAIAQVLFENNMDREKPETWFTKSLRITDWYKALCDIHTPGAQDLRIRIQRYFEGGQSHLFGKGEPLKLDSQMIVVRLSNPEEAGEDTRASLVKMTLALDTISEQIKRDKLLGERFTAVFMDELQRSINNPVIEKFLNTWATSIRHQNGMVVTGSNKVSVYLGEKAPAQSIWSNSYIKMIFWIEDNELEILKSSKAVPEPVIEAIQNSYGQHTFMLKVADRNWEQARYELSPLELELYATRGLKDKRSVV</sequence>
<dbReference type="Proteomes" id="UP000002892">
    <property type="component" value="Chromosome"/>
</dbReference>
<accession>I4D3U2</accession>
<organism evidence="2 3">
    <name type="scientific">Desulfosporosinus acidiphilus (strain DSM 22704 / JCM 16185 / SJ4)</name>
    <dbReference type="NCBI Taxonomy" id="646529"/>
    <lineage>
        <taxon>Bacteria</taxon>
        <taxon>Bacillati</taxon>
        <taxon>Bacillota</taxon>
        <taxon>Clostridia</taxon>
        <taxon>Eubacteriales</taxon>
        <taxon>Desulfitobacteriaceae</taxon>
        <taxon>Desulfosporosinus</taxon>
    </lineage>
</organism>
<feature type="domain" description="Helicase HerA central" evidence="1">
    <location>
        <begin position="268"/>
        <end position="379"/>
    </location>
</feature>
<dbReference type="OrthoDB" id="9804380at2"/>
<dbReference type="eggNOG" id="COG0433">
    <property type="taxonomic scope" value="Bacteria"/>
</dbReference>
<proteinExistence type="predicted"/>
<evidence type="ECO:0000313" key="3">
    <source>
        <dbReference type="Proteomes" id="UP000002892"/>
    </source>
</evidence>
<dbReference type="PANTHER" id="PTHR30121">
    <property type="entry name" value="UNCHARACTERIZED PROTEIN YJGR-RELATED"/>
    <property type="match status" value="1"/>
</dbReference>
<reference evidence="2 3" key="1">
    <citation type="journal article" date="2012" name="J. Bacteriol.">
        <title>Complete genome sequences of Desulfosporosinus orientis DSM765T, Desulfosporosinus youngiae DSM17734T, Desulfosporosinus meridiei DSM13257T, and Desulfosporosinus acidiphilus DSM22704T.</title>
        <authorList>
            <person name="Pester M."/>
            <person name="Brambilla E."/>
            <person name="Alazard D."/>
            <person name="Rattei T."/>
            <person name="Weinmaier T."/>
            <person name="Han J."/>
            <person name="Lucas S."/>
            <person name="Lapidus A."/>
            <person name="Cheng J.F."/>
            <person name="Goodwin L."/>
            <person name="Pitluck S."/>
            <person name="Peters L."/>
            <person name="Ovchinnikova G."/>
            <person name="Teshima H."/>
            <person name="Detter J.C."/>
            <person name="Han C.S."/>
            <person name="Tapia R."/>
            <person name="Land M.L."/>
            <person name="Hauser L."/>
            <person name="Kyrpides N.C."/>
            <person name="Ivanova N.N."/>
            <person name="Pagani I."/>
            <person name="Huntmann M."/>
            <person name="Wei C.L."/>
            <person name="Davenport K.W."/>
            <person name="Daligault H."/>
            <person name="Chain P.S."/>
            <person name="Chen A."/>
            <person name="Mavromatis K."/>
            <person name="Markowitz V."/>
            <person name="Szeto E."/>
            <person name="Mikhailova N."/>
            <person name="Pati A."/>
            <person name="Wagner M."/>
            <person name="Woyke T."/>
            <person name="Ollivier B."/>
            <person name="Klenk H.P."/>
            <person name="Spring S."/>
            <person name="Loy A."/>
        </authorList>
    </citation>
    <scope>NUCLEOTIDE SEQUENCE [LARGE SCALE GENOMIC DNA]</scope>
    <source>
        <strain evidence="3">DSM 22704 / JCM 16185 / SJ4</strain>
    </source>
</reference>
<dbReference type="EMBL" id="CP003639">
    <property type="protein sequence ID" value="AFM40466.1"/>
    <property type="molecule type" value="Genomic_DNA"/>
</dbReference>
<dbReference type="PANTHER" id="PTHR30121:SF6">
    <property type="entry name" value="SLR6007 PROTEIN"/>
    <property type="match status" value="1"/>
</dbReference>
<protein>
    <recommendedName>
        <fullName evidence="1">Helicase HerA central domain-containing protein</fullName>
    </recommendedName>
</protein>
<dbReference type="RefSeq" id="WP_014826473.1">
    <property type="nucleotide sequence ID" value="NC_018068.1"/>
</dbReference>
<dbReference type="AlphaFoldDB" id="I4D3U2"/>
<dbReference type="SUPFAM" id="SSF52540">
    <property type="entry name" value="P-loop containing nucleoside triphosphate hydrolases"/>
    <property type="match status" value="1"/>
</dbReference>
<dbReference type="STRING" id="646529.Desaci_1449"/>